<dbReference type="OrthoDB" id="8957634at2"/>
<dbReference type="ESTHER" id="stanl-d3pv31">
    <property type="family name" value="Aclacinomycin-methylesterase_RdmC"/>
</dbReference>
<dbReference type="SUPFAM" id="SSF53474">
    <property type="entry name" value="alpha/beta-Hydrolases"/>
    <property type="match status" value="1"/>
</dbReference>
<evidence type="ECO:0000259" key="1">
    <source>
        <dbReference type="Pfam" id="PF00561"/>
    </source>
</evidence>
<protein>
    <submittedName>
        <fullName evidence="2">Alpha/beta hydrolase fold protein</fullName>
    </submittedName>
</protein>
<dbReference type="GO" id="GO:0046503">
    <property type="term" value="P:glycerolipid catabolic process"/>
    <property type="evidence" value="ECO:0007669"/>
    <property type="project" value="TreeGrafter"/>
</dbReference>
<feature type="domain" description="AB hydrolase-1" evidence="1">
    <location>
        <begin position="24"/>
        <end position="260"/>
    </location>
</feature>
<dbReference type="STRING" id="446470.Snas_1377"/>
<name>D3PV31_STANL</name>
<reference evidence="2 3" key="1">
    <citation type="journal article" date="2009" name="Stand. Genomic Sci.">
        <title>Complete genome sequence of Stackebrandtia nassauensis type strain (LLR-40K-21).</title>
        <authorList>
            <person name="Munk C."/>
            <person name="Lapidus A."/>
            <person name="Copeland A."/>
            <person name="Jando M."/>
            <person name="Mayilraj S."/>
            <person name="Glavina Del Rio T."/>
            <person name="Nolan M."/>
            <person name="Chen F."/>
            <person name="Lucas S."/>
            <person name="Tice H."/>
            <person name="Cheng J.F."/>
            <person name="Han C."/>
            <person name="Detter J.C."/>
            <person name="Bruce D."/>
            <person name="Goodwin L."/>
            <person name="Chain P."/>
            <person name="Pitluck S."/>
            <person name="Goker M."/>
            <person name="Ovchinikova G."/>
            <person name="Pati A."/>
            <person name="Ivanova N."/>
            <person name="Mavromatis K."/>
            <person name="Chen A."/>
            <person name="Palaniappan K."/>
            <person name="Land M."/>
            <person name="Hauser L."/>
            <person name="Chang Y.J."/>
            <person name="Jeffries C.D."/>
            <person name="Bristow J."/>
            <person name="Eisen J.A."/>
            <person name="Markowitz V."/>
            <person name="Hugenholtz P."/>
            <person name="Kyrpides N.C."/>
            <person name="Klenk H.P."/>
        </authorList>
    </citation>
    <scope>NUCLEOTIDE SEQUENCE [LARGE SCALE GENOMIC DNA]</scope>
    <source>
        <strain evidence="3">DSM 44728 / CIP 108903 / NRRL B-16338 / NBRC 102104 / LLR-40K-21</strain>
    </source>
</reference>
<dbReference type="HOGENOM" id="CLU_020336_0_0_11"/>
<dbReference type="InterPro" id="IPR029058">
    <property type="entry name" value="AB_hydrolase_fold"/>
</dbReference>
<dbReference type="Proteomes" id="UP000000844">
    <property type="component" value="Chromosome"/>
</dbReference>
<proteinExistence type="predicted"/>
<dbReference type="EMBL" id="CP001778">
    <property type="protein sequence ID" value="ADD41084.1"/>
    <property type="molecule type" value="Genomic_DNA"/>
</dbReference>
<dbReference type="InterPro" id="IPR000073">
    <property type="entry name" value="AB_hydrolase_1"/>
</dbReference>
<evidence type="ECO:0000313" key="2">
    <source>
        <dbReference type="EMBL" id="ADD41084.1"/>
    </source>
</evidence>
<dbReference type="KEGG" id="sna:Snas_1377"/>
<dbReference type="PANTHER" id="PTHR43433">
    <property type="entry name" value="HYDROLASE, ALPHA/BETA FOLD FAMILY PROTEIN"/>
    <property type="match status" value="1"/>
</dbReference>
<keyword evidence="2" id="KW-0378">Hydrolase</keyword>
<dbReference type="RefSeq" id="WP_013016655.1">
    <property type="nucleotide sequence ID" value="NC_013947.1"/>
</dbReference>
<dbReference type="InterPro" id="IPR050471">
    <property type="entry name" value="AB_hydrolase"/>
</dbReference>
<dbReference type="Gene3D" id="3.40.50.1820">
    <property type="entry name" value="alpha/beta hydrolase"/>
    <property type="match status" value="1"/>
</dbReference>
<dbReference type="Pfam" id="PF00561">
    <property type="entry name" value="Abhydrolase_1"/>
    <property type="match status" value="1"/>
</dbReference>
<dbReference type="AlphaFoldDB" id="D3PV31"/>
<dbReference type="PRINTS" id="PR00111">
    <property type="entry name" value="ABHYDROLASE"/>
</dbReference>
<gene>
    <name evidence="2" type="ordered locus">Snas_1377</name>
</gene>
<dbReference type="PANTHER" id="PTHR43433:SF5">
    <property type="entry name" value="AB HYDROLASE-1 DOMAIN-CONTAINING PROTEIN"/>
    <property type="match status" value="1"/>
</dbReference>
<evidence type="ECO:0000313" key="3">
    <source>
        <dbReference type="Proteomes" id="UP000000844"/>
    </source>
</evidence>
<sequence length="279" mass="29905">MTERMIDVDGTTLCTESFGDPANPPLLLIAGTGSSMLWWEAELCSTLADEGRFVIRYDHRDTGRSTTSPPGHPDYTGDDMITDAVGVLTAYDIPAAHVVGVSAGGGIAQLLTLDHPERVLSLTLISTTSALSSTHALPGPSEEFIRFVSTATVDWADSASVVEYLVDYCRVLAGETRPFDETPWRNLVQGDVDRAHDIAAIQNHDILQQKSRADQSLSSITAPTLVLHGTADPMFPFPHGEALRAAIPGAELVALRGAGHGVDRADWETITHTVIKHSA</sequence>
<keyword evidence="3" id="KW-1185">Reference proteome</keyword>
<dbReference type="eggNOG" id="COG2267">
    <property type="taxonomic scope" value="Bacteria"/>
</dbReference>
<organism evidence="2 3">
    <name type="scientific">Stackebrandtia nassauensis (strain DSM 44728 / CIP 108903 / NRRL B-16338 / NBRC 102104 / LLR-40K-21)</name>
    <dbReference type="NCBI Taxonomy" id="446470"/>
    <lineage>
        <taxon>Bacteria</taxon>
        <taxon>Bacillati</taxon>
        <taxon>Actinomycetota</taxon>
        <taxon>Actinomycetes</taxon>
        <taxon>Glycomycetales</taxon>
        <taxon>Glycomycetaceae</taxon>
        <taxon>Stackebrandtia</taxon>
    </lineage>
</organism>
<accession>D3PV31</accession>
<dbReference type="GO" id="GO:0004806">
    <property type="term" value="F:triacylglycerol lipase activity"/>
    <property type="evidence" value="ECO:0007669"/>
    <property type="project" value="TreeGrafter"/>
</dbReference>